<evidence type="ECO:0000256" key="1">
    <source>
        <dbReference type="SAM" id="SignalP"/>
    </source>
</evidence>
<gene>
    <name evidence="3" type="ORF">V6N11_027180</name>
</gene>
<dbReference type="InterPro" id="IPR003245">
    <property type="entry name" value="Phytocyanin_dom"/>
</dbReference>
<reference evidence="3 4" key="1">
    <citation type="journal article" date="2024" name="G3 (Bethesda)">
        <title>Genome assembly of Hibiscus sabdariffa L. provides insights into metabolisms of medicinal natural products.</title>
        <authorList>
            <person name="Kim T."/>
        </authorList>
    </citation>
    <scope>NUCLEOTIDE SEQUENCE [LARGE SCALE GENOMIC DNA]</scope>
    <source>
        <strain evidence="3">TK-2024</strain>
        <tissue evidence="3">Old leaves</tissue>
    </source>
</reference>
<keyword evidence="1" id="KW-0732">Signal</keyword>
<feature type="domain" description="Phytocyanin" evidence="2">
    <location>
        <begin position="32"/>
        <end position="67"/>
    </location>
</feature>
<name>A0ABR2PG79_9ROSI</name>
<protein>
    <recommendedName>
        <fullName evidence="2">Phytocyanin domain-containing protein</fullName>
    </recommendedName>
</protein>
<feature type="signal peptide" evidence="1">
    <location>
        <begin position="1"/>
        <end position="25"/>
    </location>
</feature>
<sequence>MAVAASSVIIPAMVFFMVFQPQYEAIRSYTPVHYIVGDEDGWDPVITGVSWSNGKKFYAGGVLGTSH</sequence>
<dbReference type="PROSITE" id="PS51485">
    <property type="entry name" value="PHYTOCYANIN"/>
    <property type="match status" value="1"/>
</dbReference>
<dbReference type="EMBL" id="JBBPBN010000060">
    <property type="protein sequence ID" value="KAK8987429.1"/>
    <property type="molecule type" value="Genomic_DNA"/>
</dbReference>
<keyword evidence="4" id="KW-1185">Reference proteome</keyword>
<evidence type="ECO:0000313" key="3">
    <source>
        <dbReference type="EMBL" id="KAK8987429.1"/>
    </source>
</evidence>
<evidence type="ECO:0000259" key="2">
    <source>
        <dbReference type="PROSITE" id="PS51485"/>
    </source>
</evidence>
<evidence type="ECO:0000313" key="4">
    <source>
        <dbReference type="Proteomes" id="UP001396334"/>
    </source>
</evidence>
<comment type="caution">
    <text evidence="3">The sequence shown here is derived from an EMBL/GenBank/DDBJ whole genome shotgun (WGS) entry which is preliminary data.</text>
</comment>
<feature type="chain" id="PRO_5045830830" description="Phytocyanin domain-containing protein" evidence="1">
    <location>
        <begin position="26"/>
        <end position="67"/>
    </location>
</feature>
<dbReference type="Proteomes" id="UP001396334">
    <property type="component" value="Unassembled WGS sequence"/>
</dbReference>
<proteinExistence type="predicted"/>
<organism evidence="3 4">
    <name type="scientific">Hibiscus sabdariffa</name>
    <name type="common">roselle</name>
    <dbReference type="NCBI Taxonomy" id="183260"/>
    <lineage>
        <taxon>Eukaryota</taxon>
        <taxon>Viridiplantae</taxon>
        <taxon>Streptophyta</taxon>
        <taxon>Embryophyta</taxon>
        <taxon>Tracheophyta</taxon>
        <taxon>Spermatophyta</taxon>
        <taxon>Magnoliopsida</taxon>
        <taxon>eudicotyledons</taxon>
        <taxon>Gunneridae</taxon>
        <taxon>Pentapetalae</taxon>
        <taxon>rosids</taxon>
        <taxon>malvids</taxon>
        <taxon>Malvales</taxon>
        <taxon>Malvaceae</taxon>
        <taxon>Malvoideae</taxon>
        <taxon>Hibiscus</taxon>
    </lineage>
</organism>
<accession>A0ABR2PG79</accession>